<dbReference type="RefSeq" id="WP_344978133.1">
    <property type="nucleotide sequence ID" value="NZ_BAABFN010000002.1"/>
</dbReference>
<evidence type="ECO:0000256" key="5">
    <source>
        <dbReference type="ARBA" id="ARBA00022984"/>
    </source>
</evidence>
<keyword evidence="4 7" id="KW-0133">Cell shape</keyword>
<evidence type="ECO:0000256" key="2">
    <source>
        <dbReference type="ARBA" id="ARBA00005992"/>
    </source>
</evidence>
<dbReference type="EMBL" id="BAABFN010000002">
    <property type="protein sequence ID" value="GAA4308810.1"/>
    <property type="molecule type" value="Genomic_DNA"/>
</dbReference>
<dbReference type="InterPro" id="IPR038063">
    <property type="entry name" value="Transpep_catalytic_dom"/>
</dbReference>
<evidence type="ECO:0000256" key="1">
    <source>
        <dbReference type="ARBA" id="ARBA00004752"/>
    </source>
</evidence>
<protein>
    <recommendedName>
        <fullName evidence="8">L,D-TPase catalytic domain-containing protein</fullName>
    </recommendedName>
</protein>
<keyword evidence="6 7" id="KW-0961">Cell wall biogenesis/degradation</keyword>
<reference evidence="10" key="1">
    <citation type="journal article" date="2019" name="Int. J. Syst. Evol. Microbiol.">
        <title>The Global Catalogue of Microorganisms (GCM) 10K type strain sequencing project: providing services to taxonomists for standard genome sequencing and annotation.</title>
        <authorList>
            <consortium name="The Broad Institute Genomics Platform"/>
            <consortium name="The Broad Institute Genome Sequencing Center for Infectious Disease"/>
            <person name="Wu L."/>
            <person name="Ma J."/>
        </authorList>
    </citation>
    <scope>NUCLEOTIDE SEQUENCE [LARGE SCALE GENOMIC DNA]</scope>
    <source>
        <strain evidence="10">JCM 17664</strain>
    </source>
</reference>
<dbReference type="PANTHER" id="PTHR36699">
    <property type="entry name" value="LD-TRANSPEPTIDASE"/>
    <property type="match status" value="1"/>
</dbReference>
<evidence type="ECO:0000256" key="7">
    <source>
        <dbReference type="PROSITE-ProRule" id="PRU01373"/>
    </source>
</evidence>
<feature type="domain" description="L,D-TPase catalytic" evidence="8">
    <location>
        <begin position="58"/>
        <end position="191"/>
    </location>
</feature>
<keyword evidence="3" id="KW-0808">Transferase</keyword>
<keyword evidence="10" id="KW-1185">Reference proteome</keyword>
<dbReference type="CDD" id="cd16913">
    <property type="entry name" value="YkuD_like"/>
    <property type="match status" value="1"/>
</dbReference>
<gene>
    <name evidence="9" type="ORF">GCM10023143_16460</name>
</gene>
<dbReference type="PROSITE" id="PS52029">
    <property type="entry name" value="LD_TPASE"/>
    <property type="match status" value="1"/>
</dbReference>
<keyword evidence="5 7" id="KW-0573">Peptidoglycan synthesis</keyword>
<dbReference type="SUPFAM" id="SSF141523">
    <property type="entry name" value="L,D-transpeptidase catalytic domain-like"/>
    <property type="match status" value="1"/>
</dbReference>
<dbReference type="PANTHER" id="PTHR36699:SF1">
    <property type="entry name" value="L,D-TRANSPEPTIDASE YAFK-RELATED"/>
    <property type="match status" value="1"/>
</dbReference>
<comment type="similarity">
    <text evidence="2">Belongs to the YkuD family.</text>
</comment>
<proteinExistence type="inferred from homology"/>
<feature type="active site" description="Proton donor/acceptor" evidence="7">
    <location>
        <position position="152"/>
    </location>
</feature>
<evidence type="ECO:0000256" key="6">
    <source>
        <dbReference type="ARBA" id="ARBA00023316"/>
    </source>
</evidence>
<comment type="caution">
    <text evidence="9">The sequence shown here is derived from an EMBL/GenBank/DDBJ whole genome shotgun (WGS) entry which is preliminary data.</text>
</comment>
<evidence type="ECO:0000313" key="10">
    <source>
        <dbReference type="Proteomes" id="UP001501207"/>
    </source>
</evidence>
<evidence type="ECO:0000313" key="9">
    <source>
        <dbReference type="EMBL" id="GAA4308810.1"/>
    </source>
</evidence>
<sequence length="274" mass="31214">MKQIGVLLALCWAVQLHGQSFMQQQMHSAKFREAYAQKEFELRKAFAAKGLTYPARYIYLRSFKYDSELEVWVKNAPSDTFTLFKRYRVCALSGTMGPKRREGDRQVPEGFYYVNEFNPNSLYHLSLGLNYPNFSDRLHGDKETPGGGIYIHGSCVTVGCIPLTNPQVEEVYLLAAHARSLGQDYIPVHIFPIRFNNKRSLDYLGSVSLTDDVSQRFWLNLKKAYDYFEETHELPVVMFDSKGNYVLQEYRPAPNAAAKPAAPTAFTEPVGAPQ</sequence>
<evidence type="ECO:0000256" key="4">
    <source>
        <dbReference type="ARBA" id="ARBA00022960"/>
    </source>
</evidence>
<name>A0ABP8FQA0_9BACT</name>
<dbReference type="InterPro" id="IPR005490">
    <property type="entry name" value="LD_TPept_cat_dom"/>
</dbReference>
<evidence type="ECO:0000256" key="3">
    <source>
        <dbReference type="ARBA" id="ARBA00022679"/>
    </source>
</evidence>
<feature type="active site" description="Nucleophile" evidence="7">
    <location>
        <position position="160"/>
    </location>
</feature>
<accession>A0ABP8FQA0</accession>
<organism evidence="9 10">
    <name type="scientific">Compostibacter hankyongensis</name>
    <dbReference type="NCBI Taxonomy" id="1007089"/>
    <lineage>
        <taxon>Bacteria</taxon>
        <taxon>Pseudomonadati</taxon>
        <taxon>Bacteroidota</taxon>
        <taxon>Chitinophagia</taxon>
        <taxon>Chitinophagales</taxon>
        <taxon>Chitinophagaceae</taxon>
        <taxon>Compostibacter</taxon>
    </lineage>
</organism>
<dbReference type="Pfam" id="PF03734">
    <property type="entry name" value="YkuD"/>
    <property type="match status" value="1"/>
</dbReference>
<evidence type="ECO:0000259" key="8">
    <source>
        <dbReference type="PROSITE" id="PS52029"/>
    </source>
</evidence>
<comment type="pathway">
    <text evidence="1 7">Cell wall biogenesis; peptidoglycan biosynthesis.</text>
</comment>
<dbReference type="Proteomes" id="UP001501207">
    <property type="component" value="Unassembled WGS sequence"/>
</dbReference>